<organism evidence="2 3">
    <name type="scientific">Spongiactinospora rosea</name>
    <dbReference type="NCBI Taxonomy" id="2248750"/>
    <lineage>
        <taxon>Bacteria</taxon>
        <taxon>Bacillati</taxon>
        <taxon>Actinomycetota</taxon>
        <taxon>Actinomycetes</taxon>
        <taxon>Streptosporangiales</taxon>
        <taxon>Streptosporangiaceae</taxon>
        <taxon>Spongiactinospora</taxon>
    </lineage>
</organism>
<evidence type="ECO:0000313" key="3">
    <source>
        <dbReference type="Proteomes" id="UP000253303"/>
    </source>
</evidence>
<dbReference type="PANTHER" id="PTHR47534:SF3">
    <property type="entry name" value="ALCOHOL DEHYDROGENASE-LIKE C-TERMINAL DOMAIN-CONTAINING PROTEIN"/>
    <property type="match status" value="1"/>
</dbReference>
<dbReference type="EMBL" id="QMEY01000021">
    <property type="protein sequence ID" value="RBQ15646.1"/>
    <property type="molecule type" value="Genomic_DNA"/>
</dbReference>
<dbReference type="InterPro" id="IPR002347">
    <property type="entry name" value="SDR_fam"/>
</dbReference>
<dbReference type="SUPFAM" id="SSF51735">
    <property type="entry name" value="NAD(P)-binding Rossmann-fold domains"/>
    <property type="match status" value="1"/>
</dbReference>
<keyword evidence="1" id="KW-0560">Oxidoreductase</keyword>
<gene>
    <name evidence="2" type="ORF">DP939_33685</name>
</gene>
<keyword evidence="3" id="KW-1185">Reference proteome</keyword>
<evidence type="ECO:0000313" key="2">
    <source>
        <dbReference type="EMBL" id="RBQ15646.1"/>
    </source>
</evidence>
<proteinExistence type="predicted"/>
<dbReference type="OrthoDB" id="2860165at2"/>
<dbReference type="GO" id="GO:0016491">
    <property type="term" value="F:oxidoreductase activity"/>
    <property type="evidence" value="ECO:0007669"/>
    <property type="project" value="UniProtKB-KW"/>
</dbReference>
<dbReference type="InterPro" id="IPR052228">
    <property type="entry name" value="Sec_Metab_Biosynth_Oxidored"/>
</dbReference>
<name>A0A366LP06_9ACTN</name>
<dbReference type="Gene3D" id="3.40.50.720">
    <property type="entry name" value="NAD(P)-binding Rossmann-like Domain"/>
    <property type="match status" value="1"/>
</dbReference>
<dbReference type="InterPro" id="IPR036291">
    <property type="entry name" value="NAD(P)-bd_dom_sf"/>
</dbReference>
<reference evidence="2 3" key="1">
    <citation type="submission" date="2018-06" db="EMBL/GenBank/DDBJ databases">
        <title>Sphaerisporangium craniellae sp. nov., isolated from a marine sponge in the South China Sea.</title>
        <authorList>
            <person name="Li L."/>
        </authorList>
    </citation>
    <scope>NUCLEOTIDE SEQUENCE [LARGE SCALE GENOMIC DNA]</scope>
    <source>
        <strain evidence="2 3">LHW63015</strain>
    </source>
</reference>
<evidence type="ECO:0000256" key="1">
    <source>
        <dbReference type="ARBA" id="ARBA00023002"/>
    </source>
</evidence>
<sequence length="265" mass="28048">MSTYVMTGTDGIARAMALARLRAGDTVVVVGRSAERGKSLLDAGDAVFLRADLSLVAETRRVAGEIAERFPVIDGLVMCAQHGRSTRLETAEGLENTFALYYLSRHILADALAVPLERAARPVVLNVCAPGVDAGEIHWGDLQLRDGYAMMTAILQASRLNDLLGVAHGARPGRTRYVLVNPGGVATSFSGEYDAETVAAIERARAVAQPVDEAVVPILALLTDPPADQVSAYVQGERIAMDGPAFDPAAAGRLRTLTGDLLSRV</sequence>
<accession>A0A366LP06</accession>
<dbReference type="PANTHER" id="PTHR47534">
    <property type="entry name" value="YALI0E05731P"/>
    <property type="match status" value="1"/>
</dbReference>
<dbReference type="Pfam" id="PF00106">
    <property type="entry name" value="adh_short"/>
    <property type="match status" value="1"/>
</dbReference>
<dbReference type="Proteomes" id="UP000253303">
    <property type="component" value="Unassembled WGS sequence"/>
</dbReference>
<dbReference type="RefSeq" id="WP_113984887.1">
    <property type="nucleotide sequence ID" value="NZ_QMEY01000021.1"/>
</dbReference>
<protein>
    <submittedName>
        <fullName evidence="2">Oxidoreductase</fullName>
    </submittedName>
</protein>
<comment type="caution">
    <text evidence="2">The sequence shown here is derived from an EMBL/GenBank/DDBJ whole genome shotgun (WGS) entry which is preliminary data.</text>
</comment>
<dbReference type="AlphaFoldDB" id="A0A366LP06"/>